<proteinExistence type="predicted"/>
<comment type="caution">
    <text evidence="1">The sequence shown here is derived from an EMBL/GenBank/DDBJ whole genome shotgun (WGS) entry which is preliminary data.</text>
</comment>
<reference evidence="1" key="1">
    <citation type="submission" date="2021-02" db="EMBL/GenBank/DDBJ databases">
        <authorList>
            <consortium name="DOE Joint Genome Institute"/>
            <person name="Ahrendt S."/>
            <person name="Looney B.P."/>
            <person name="Miyauchi S."/>
            <person name="Morin E."/>
            <person name="Drula E."/>
            <person name="Courty P.E."/>
            <person name="Chicoki N."/>
            <person name="Fauchery L."/>
            <person name="Kohler A."/>
            <person name="Kuo A."/>
            <person name="Labutti K."/>
            <person name="Pangilinan J."/>
            <person name="Lipzen A."/>
            <person name="Riley R."/>
            <person name="Andreopoulos W."/>
            <person name="He G."/>
            <person name="Johnson J."/>
            <person name="Barry K.W."/>
            <person name="Grigoriev I.V."/>
            <person name="Nagy L."/>
            <person name="Hibbett D."/>
            <person name="Henrissat B."/>
            <person name="Matheny P.B."/>
            <person name="Labbe J."/>
            <person name="Martin F."/>
        </authorList>
    </citation>
    <scope>NUCLEOTIDE SEQUENCE</scope>
    <source>
        <strain evidence="1">EC-137</strain>
    </source>
</reference>
<accession>A0ACB8Q3Y0</accession>
<reference evidence="1" key="2">
    <citation type="journal article" date="2022" name="New Phytol.">
        <title>Evolutionary transition to the ectomycorrhizal habit in the genomes of a hyperdiverse lineage of mushroom-forming fungi.</title>
        <authorList>
            <person name="Looney B."/>
            <person name="Miyauchi S."/>
            <person name="Morin E."/>
            <person name="Drula E."/>
            <person name="Courty P.E."/>
            <person name="Kohler A."/>
            <person name="Kuo A."/>
            <person name="LaButti K."/>
            <person name="Pangilinan J."/>
            <person name="Lipzen A."/>
            <person name="Riley R."/>
            <person name="Andreopoulos W."/>
            <person name="He G."/>
            <person name="Johnson J."/>
            <person name="Nolan M."/>
            <person name="Tritt A."/>
            <person name="Barry K.W."/>
            <person name="Grigoriev I.V."/>
            <person name="Nagy L.G."/>
            <person name="Hibbett D."/>
            <person name="Henrissat B."/>
            <person name="Matheny P.B."/>
            <person name="Labbe J."/>
            <person name="Martin F.M."/>
        </authorList>
    </citation>
    <scope>NUCLEOTIDE SEQUENCE</scope>
    <source>
        <strain evidence="1">EC-137</strain>
    </source>
</reference>
<feature type="non-terminal residue" evidence="1">
    <location>
        <position position="391"/>
    </location>
</feature>
<name>A0ACB8Q3Y0_9AGAM</name>
<dbReference type="Proteomes" id="UP000814128">
    <property type="component" value="Unassembled WGS sequence"/>
</dbReference>
<dbReference type="EMBL" id="MU274731">
    <property type="protein sequence ID" value="KAI0026363.1"/>
    <property type="molecule type" value="Genomic_DNA"/>
</dbReference>
<gene>
    <name evidence="1" type="ORF">K488DRAFT_92755</name>
</gene>
<evidence type="ECO:0000313" key="1">
    <source>
        <dbReference type="EMBL" id="KAI0026363.1"/>
    </source>
</evidence>
<sequence>MKEVSGGSKREERKSRRGYLRVPAPDVAERQVASSARASRAAAASRLVTREPTTRLLLRPATTLPLLPPSPTSTLSKFDGTPRVWEVPFAWRARRLLKPIKRLLALSPDRPPSTCVRGAVTRSPSLSLSTSGVPVTRAPSFSSPDPPFSSPHLLTQTLSRRCPARLARSPSAPSSSSSGVSPRSLAVQAYRFWFGRPARRPARPPSAPSSSSSPISPRSPAVRASCSLALRPASSSSGVLPRSLAVRAYRFWFGHPSRRPARPPSAPSFSSSPVSPRSPAVRASCSLALRPASSSSPVSPRSPAVRASRSPARPPSAPSSGRLQFGRIDLRSPALRPAVLLIPRLAPSRLPFGRISFLSGVPLARPRPAVLLVRRLARLPFGRIAFLPRLP</sequence>
<keyword evidence="2" id="KW-1185">Reference proteome</keyword>
<organism evidence="1 2">
    <name type="scientific">Vararia minispora EC-137</name>
    <dbReference type="NCBI Taxonomy" id="1314806"/>
    <lineage>
        <taxon>Eukaryota</taxon>
        <taxon>Fungi</taxon>
        <taxon>Dikarya</taxon>
        <taxon>Basidiomycota</taxon>
        <taxon>Agaricomycotina</taxon>
        <taxon>Agaricomycetes</taxon>
        <taxon>Russulales</taxon>
        <taxon>Lachnocladiaceae</taxon>
        <taxon>Vararia</taxon>
    </lineage>
</organism>
<protein>
    <submittedName>
        <fullName evidence="1">Uncharacterized protein</fullName>
    </submittedName>
</protein>
<evidence type="ECO:0000313" key="2">
    <source>
        <dbReference type="Proteomes" id="UP000814128"/>
    </source>
</evidence>